<dbReference type="RefSeq" id="WP_102875756.1">
    <property type="nucleotide sequence ID" value="NZ_CP010605.1"/>
</dbReference>
<dbReference type="SUPFAM" id="SSF51120">
    <property type="entry name" value="beta-Roll"/>
    <property type="match status" value="3"/>
</dbReference>
<dbReference type="InterPro" id="IPR018511">
    <property type="entry name" value="Hemolysin-typ_Ca-bd_CS"/>
</dbReference>
<dbReference type="PANTHER" id="PTHR38340">
    <property type="entry name" value="S-LAYER PROTEIN"/>
    <property type="match status" value="1"/>
</dbReference>
<accession>A0ABM6RLL0</accession>
<keyword evidence="4" id="KW-0614">Plasmid</keyword>
<dbReference type="Pfam" id="PF00353">
    <property type="entry name" value="HemolysinCabind"/>
    <property type="match status" value="5"/>
</dbReference>
<proteinExistence type="predicted"/>
<feature type="region of interest" description="Disordered" evidence="3">
    <location>
        <begin position="253"/>
        <end position="364"/>
    </location>
</feature>
<comment type="subcellular location">
    <subcellularLocation>
        <location evidence="1">Secreted</location>
    </subcellularLocation>
</comment>
<dbReference type="Gene3D" id="2.150.10.10">
    <property type="entry name" value="Serralysin-like metalloprotease, C-terminal"/>
    <property type="match status" value="3"/>
</dbReference>
<dbReference type="EMBL" id="CP010711">
    <property type="protein sequence ID" value="AUQ97187.1"/>
    <property type="molecule type" value="Genomic_DNA"/>
</dbReference>
<feature type="region of interest" description="Disordered" evidence="3">
    <location>
        <begin position="404"/>
        <end position="447"/>
    </location>
</feature>
<keyword evidence="5" id="KW-1185">Reference proteome</keyword>
<keyword evidence="2" id="KW-0964">Secreted</keyword>
<dbReference type="Proteomes" id="UP000236536">
    <property type="component" value="Plasmid pP66_f"/>
</dbReference>
<reference evidence="4 5" key="2">
    <citation type="journal article" date="2017" name="Int. J. Syst. Evol. Microbiol.">
        <title>Adaptation of Surface-Associated Bacteria to the Open Ocean: A Genomically Distinct Subpopulation of Phaeobacter gallaeciensis Colonizes Pacific Mesozooplankton.</title>
        <authorList>
            <person name="Freese H.M."/>
            <person name="Methner A."/>
            <person name="Overmann J."/>
        </authorList>
    </citation>
    <scope>NUCLEOTIDE SEQUENCE [LARGE SCALE GENOMIC DNA]</scope>
    <source>
        <strain evidence="4 5">P66</strain>
    </source>
</reference>
<evidence type="ECO:0000256" key="2">
    <source>
        <dbReference type="ARBA" id="ARBA00022525"/>
    </source>
</evidence>
<reference evidence="4 5" key="1">
    <citation type="journal article" date="2017" name="Genome Biol. Evol.">
        <title>Trajectories and Drivers of Genome Evolution in Surface-Associated Marine Phaeobacter.</title>
        <authorList>
            <person name="Freese H.M."/>
            <person name="Sikorski J."/>
            <person name="Bunk B."/>
            <person name="Scheuner C."/>
            <person name="Meier-Kolthoff J.P."/>
            <person name="Sproer C."/>
            <person name="Gram L."/>
            <person name="Overmann J."/>
        </authorList>
    </citation>
    <scope>NUCLEOTIDE SEQUENCE [LARGE SCALE GENOMIC DNA]</scope>
    <source>
        <strain evidence="4 5">P66</strain>
    </source>
</reference>
<dbReference type="PANTHER" id="PTHR38340:SF1">
    <property type="entry name" value="S-LAYER PROTEIN"/>
    <property type="match status" value="1"/>
</dbReference>
<evidence type="ECO:0000256" key="3">
    <source>
        <dbReference type="SAM" id="MobiDB-lite"/>
    </source>
</evidence>
<evidence type="ECO:0000256" key="1">
    <source>
        <dbReference type="ARBA" id="ARBA00004613"/>
    </source>
</evidence>
<feature type="compositionally biased region" description="Gly residues" evidence="3">
    <location>
        <begin position="285"/>
        <end position="306"/>
    </location>
</feature>
<feature type="compositionally biased region" description="Acidic residues" evidence="3">
    <location>
        <begin position="333"/>
        <end position="342"/>
    </location>
</feature>
<dbReference type="PROSITE" id="PS00330">
    <property type="entry name" value="HEMOLYSIN_CALCIUM"/>
    <property type="match status" value="4"/>
</dbReference>
<organism evidence="4 5">
    <name type="scientific">Phaeobacter inhibens</name>
    <dbReference type="NCBI Taxonomy" id="221822"/>
    <lineage>
        <taxon>Bacteria</taxon>
        <taxon>Pseudomonadati</taxon>
        <taxon>Pseudomonadota</taxon>
        <taxon>Alphaproteobacteria</taxon>
        <taxon>Rhodobacterales</taxon>
        <taxon>Roseobacteraceae</taxon>
        <taxon>Phaeobacter</taxon>
    </lineage>
</organism>
<geneLocation type="plasmid" evidence="4 5">
    <name>pP66_f</name>
</geneLocation>
<gene>
    <name evidence="4" type="ORF">PhaeoP66_04461</name>
</gene>
<dbReference type="PRINTS" id="PR00313">
    <property type="entry name" value="CABNDNGRPT"/>
</dbReference>
<sequence>MANIKLGNNANAIGSTGDDAISLTAALATTNTDDSTNLTIDGNGGTDTLAMMNGIDDFYDTTDVLTYTVATDTWALDESGGTGADALSASKISAVSFDDGVTLEAGVASTGVVAMTATSGNEIALATSVVEYSWNNNADANVYVLEEDETFVATRIVSVGGNAVPSIDSAFTDANGAFVVDQTNIDVTFTADSAAVSAAGNVGDTVKFEYDVVLENAAGKQVTVKTVFTAEVPYTAGDDTFVGEDGTSYKGADAQDGLAGNDTITGADQDDSLTGGEGNDVLNGLGDGDNLIGGAGDDTLLGGDGGDTLDETSDTNDAANGIVAGNNVLSGEAGDDDIDGGEGNDILRGGGEVDNLNGGKGNDTLFGGNDDDNAVGLNTGGLFGGDGADVINGGKGDDLLNGNDGLGGGDATDADTLKGGDGDDTLNGDGGNDELRGGAGDDSLSGGDGRDTLFMSLGDGADVMAGGNGADTFVLKANAGNTAITDYDAGEDILAFAASEGFDSLADVMAVAYQTGTGASAEVFIQIDDDTTVTLSATGGVTLASLSGAEFDFDFA</sequence>
<evidence type="ECO:0000313" key="5">
    <source>
        <dbReference type="Proteomes" id="UP000236536"/>
    </source>
</evidence>
<protein>
    <submittedName>
        <fullName evidence="4">Hemolysin-like protein</fullName>
    </submittedName>
</protein>
<dbReference type="InterPro" id="IPR001343">
    <property type="entry name" value="Hemolysn_Ca-bd"/>
</dbReference>
<dbReference type="InterPro" id="IPR050557">
    <property type="entry name" value="RTX_toxin/Mannuronan_C5-epim"/>
</dbReference>
<name>A0ABM6RLL0_9RHOB</name>
<dbReference type="InterPro" id="IPR011049">
    <property type="entry name" value="Serralysin-like_metalloprot_C"/>
</dbReference>
<evidence type="ECO:0000313" key="4">
    <source>
        <dbReference type="EMBL" id="AUQ97187.1"/>
    </source>
</evidence>